<gene>
    <name evidence="2" type="ORF">D1610_13075</name>
</gene>
<evidence type="ECO:0008006" key="4">
    <source>
        <dbReference type="Google" id="ProtNLM"/>
    </source>
</evidence>
<keyword evidence="1" id="KW-0472">Membrane</keyword>
<comment type="caution">
    <text evidence="2">The sequence shown here is derived from an EMBL/GenBank/DDBJ whole genome shotgun (WGS) entry which is preliminary data.</text>
</comment>
<dbReference type="AlphaFoldDB" id="A0A396RLJ1"/>
<proteinExistence type="predicted"/>
<feature type="transmembrane region" description="Helical" evidence="1">
    <location>
        <begin position="31"/>
        <end position="56"/>
    </location>
</feature>
<feature type="transmembrane region" description="Helical" evidence="1">
    <location>
        <begin position="146"/>
        <end position="171"/>
    </location>
</feature>
<dbReference type="OrthoDB" id="7570129at2"/>
<name>A0A396RLJ1_9SPHN</name>
<reference evidence="2 3" key="1">
    <citation type="submission" date="2018-08" db="EMBL/GenBank/DDBJ databases">
        <title>The multiple taxonomic identification of Sphingomonas gilva.</title>
        <authorList>
            <person name="Zhu D."/>
            <person name="Zheng S."/>
        </authorList>
    </citation>
    <scope>NUCLEOTIDE SEQUENCE [LARGE SCALE GENOMIC DNA]</scope>
    <source>
        <strain evidence="2 3">ZDH117</strain>
    </source>
</reference>
<keyword evidence="1" id="KW-0812">Transmembrane</keyword>
<keyword evidence="1" id="KW-1133">Transmembrane helix</keyword>
<organism evidence="2 3">
    <name type="scientific">Sphingomonas gilva</name>
    <dbReference type="NCBI Taxonomy" id="2305907"/>
    <lineage>
        <taxon>Bacteria</taxon>
        <taxon>Pseudomonadati</taxon>
        <taxon>Pseudomonadota</taxon>
        <taxon>Alphaproteobacteria</taxon>
        <taxon>Sphingomonadales</taxon>
        <taxon>Sphingomonadaceae</taxon>
        <taxon>Sphingomonas</taxon>
    </lineage>
</organism>
<protein>
    <recommendedName>
        <fullName evidence="4">CPBP family intramembrane metalloprotease</fullName>
    </recommendedName>
</protein>
<dbReference type="EMBL" id="QWLV01000006">
    <property type="protein sequence ID" value="RHW17049.1"/>
    <property type="molecule type" value="Genomic_DNA"/>
</dbReference>
<keyword evidence="3" id="KW-1185">Reference proteome</keyword>
<dbReference type="RefSeq" id="WP_118864630.1">
    <property type="nucleotide sequence ID" value="NZ_QWLV01000006.1"/>
</dbReference>
<feature type="transmembrane region" description="Helical" evidence="1">
    <location>
        <begin position="68"/>
        <end position="95"/>
    </location>
</feature>
<dbReference type="Proteomes" id="UP000266693">
    <property type="component" value="Unassembled WGS sequence"/>
</dbReference>
<evidence type="ECO:0000313" key="3">
    <source>
        <dbReference type="Proteomes" id="UP000266693"/>
    </source>
</evidence>
<evidence type="ECO:0000313" key="2">
    <source>
        <dbReference type="EMBL" id="RHW17049.1"/>
    </source>
</evidence>
<feature type="transmembrane region" description="Helical" evidence="1">
    <location>
        <begin position="116"/>
        <end position="140"/>
    </location>
</feature>
<accession>A0A396RLJ1</accession>
<evidence type="ECO:0000256" key="1">
    <source>
        <dbReference type="SAM" id="Phobius"/>
    </source>
</evidence>
<sequence>MTEVAFAPAWQHGRGPLAILPGLLFRSDRPYLTIALAWLLSIGGSMALGAAIALIVPEAEAPELGNNIAVVLIGVVVLSPLIESLIMGGVIDLLLRWLRPWQAVLASAAAWGGVHSLMAATWGLVIWWPFLIFSTIFVTWRPRGFWIAMLMAATVHALQNLFPAIAIVLGFE</sequence>